<organism evidence="10 11">
    <name type="scientific">Halocaridina rubra</name>
    <name type="common">Hawaiian red shrimp</name>
    <dbReference type="NCBI Taxonomy" id="373956"/>
    <lineage>
        <taxon>Eukaryota</taxon>
        <taxon>Metazoa</taxon>
        <taxon>Ecdysozoa</taxon>
        <taxon>Arthropoda</taxon>
        <taxon>Crustacea</taxon>
        <taxon>Multicrustacea</taxon>
        <taxon>Malacostraca</taxon>
        <taxon>Eumalacostraca</taxon>
        <taxon>Eucarida</taxon>
        <taxon>Decapoda</taxon>
        <taxon>Pleocyemata</taxon>
        <taxon>Caridea</taxon>
        <taxon>Atyoidea</taxon>
        <taxon>Atyidae</taxon>
        <taxon>Halocaridina</taxon>
    </lineage>
</organism>
<dbReference type="GO" id="GO:0048278">
    <property type="term" value="P:vesicle docking"/>
    <property type="evidence" value="ECO:0007669"/>
    <property type="project" value="TreeGrafter"/>
</dbReference>
<proteinExistence type="inferred from homology"/>
<dbReference type="EMBL" id="JAXCGZ010004143">
    <property type="protein sequence ID" value="KAK7082192.1"/>
    <property type="molecule type" value="Genomic_DNA"/>
</dbReference>
<dbReference type="GO" id="GO:0006886">
    <property type="term" value="P:intracellular protein transport"/>
    <property type="evidence" value="ECO:0007669"/>
    <property type="project" value="TreeGrafter"/>
</dbReference>
<keyword evidence="6" id="KW-0175">Coiled coil</keyword>
<evidence type="ECO:0000256" key="6">
    <source>
        <dbReference type="ARBA" id="ARBA00023054"/>
    </source>
</evidence>
<dbReference type="InterPro" id="IPR000727">
    <property type="entry name" value="T_SNARE_dom"/>
</dbReference>
<dbReference type="SUPFAM" id="SSF47661">
    <property type="entry name" value="t-snare proteins"/>
    <property type="match status" value="1"/>
</dbReference>
<dbReference type="GO" id="GO:0006906">
    <property type="term" value="P:vesicle fusion"/>
    <property type="evidence" value="ECO:0007669"/>
    <property type="project" value="TreeGrafter"/>
</dbReference>
<protein>
    <submittedName>
        <fullName evidence="10">Syntaxin-5</fullName>
    </submittedName>
</protein>
<accession>A0AAN9AEY1</accession>
<evidence type="ECO:0000256" key="1">
    <source>
        <dbReference type="ARBA" id="ARBA00004211"/>
    </source>
</evidence>
<dbReference type="GO" id="GO:0000139">
    <property type="term" value="C:Golgi membrane"/>
    <property type="evidence" value="ECO:0007669"/>
    <property type="project" value="TreeGrafter"/>
</dbReference>
<dbReference type="Proteomes" id="UP001381693">
    <property type="component" value="Unassembled WGS sequence"/>
</dbReference>
<name>A0AAN9AEY1_HALRR</name>
<dbReference type="GO" id="GO:0005484">
    <property type="term" value="F:SNAP receptor activity"/>
    <property type="evidence" value="ECO:0007669"/>
    <property type="project" value="TreeGrafter"/>
</dbReference>
<gene>
    <name evidence="10" type="primary">STX5</name>
    <name evidence="10" type="ORF">SK128_026600</name>
</gene>
<keyword evidence="3" id="KW-0813">Transport</keyword>
<comment type="similarity">
    <text evidence="2">Belongs to the syntaxin family.</text>
</comment>
<dbReference type="GO" id="GO:0006888">
    <property type="term" value="P:endoplasmic reticulum to Golgi vesicle-mediated transport"/>
    <property type="evidence" value="ECO:0007669"/>
    <property type="project" value="TreeGrafter"/>
</dbReference>
<dbReference type="GO" id="GO:0000149">
    <property type="term" value="F:SNARE binding"/>
    <property type="evidence" value="ECO:0007669"/>
    <property type="project" value="TreeGrafter"/>
</dbReference>
<evidence type="ECO:0000256" key="8">
    <source>
        <dbReference type="SAM" id="MobiDB-lite"/>
    </source>
</evidence>
<dbReference type="InterPro" id="IPR045242">
    <property type="entry name" value="Syntaxin"/>
</dbReference>
<feature type="domain" description="T-SNARE coiled-coil homology" evidence="9">
    <location>
        <begin position="379"/>
        <end position="419"/>
    </location>
</feature>
<evidence type="ECO:0000313" key="11">
    <source>
        <dbReference type="Proteomes" id="UP001381693"/>
    </source>
</evidence>
<dbReference type="InterPro" id="IPR010989">
    <property type="entry name" value="SNARE"/>
</dbReference>
<evidence type="ECO:0000256" key="3">
    <source>
        <dbReference type="ARBA" id="ARBA00022448"/>
    </source>
</evidence>
<keyword evidence="11" id="KW-1185">Reference proteome</keyword>
<dbReference type="Gene3D" id="1.20.58.70">
    <property type="match status" value="1"/>
</dbReference>
<reference evidence="10 11" key="1">
    <citation type="submission" date="2023-11" db="EMBL/GenBank/DDBJ databases">
        <title>Halocaridina rubra genome assembly.</title>
        <authorList>
            <person name="Smith C."/>
        </authorList>
    </citation>
    <scope>NUCLEOTIDE SEQUENCE [LARGE SCALE GENOMIC DNA]</scope>
    <source>
        <strain evidence="10">EP-1</strain>
        <tissue evidence="10">Whole</tissue>
    </source>
</reference>
<dbReference type="PROSITE" id="PS50192">
    <property type="entry name" value="T_SNARE"/>
    <property type="match status" value="1"/>
</dbReference>
<evidence type="ECO:0000256" key="4">
    <source>
        <dbReference type="ARBA" id="ARBA00022692"/>
    </source>
</evidence>
<comment type="caution">
    <text evidence="10">The sequence shown here is derived from an EMBL/GenBank/DDBJ whole genome shotgun (WGS) entry which is preliminary data.</text>
</comment>
<evidence type="ECO:0000259" key="9">
    <source>
        <dbReference type="PROSITE" id="PS50192"/>
    </source>
</evidence>
<dbReference type="PANTHER" id="PTHR19957:SF3">
    <property type="entry name" value="SYNTAXIN-5"/>
    <property type="match status" value="1"/>
</dbReference>
<sequence>MTTRRRRAGSESFVEELPVSAPAATQSGFQGQAQANYAQSSYSLLPQVVNAVNGSLQWGSPSTAYVSPDQAYYKKTDSFSPPHIVPGAVAPSNQPWQPAVPLWNPQQSSNAGYATQNRLNSESGGTYGTYNNQWISSEVDNLTNKQWNSSRIGSSGAQWNKHSASEWSTGLSQLPNIEDSDMASRDRTQEFARIVRSQQGSQTNGILPHQDGKRPRDLSRYKDFMQRSNHDHEVQELTGIIRHDLASLTKQLTDLRNQSRVASPNGTSAHLQKHSSNLVGSLQTKVAFITQKFKDVLEVRTENLKKQAERRDHFTGGAVSGELPPGAVAGHHQGSVLLADEAAAYTGGTEPSRSNGEVAINLGNGGAYHQQLQLMEEQDTYLQSRADTMRTIESTIVELGQMFTQLATMVKEQEELVHRYVCGTFQRSTKLTFLLQFL</sequence>
<keyword evidence="4" id="KW-0812">Transmembrane</keyword>
<evidence type="ECO:0000256" key="2">
    <source>
        <dbReference type="ARBA" id="ARBA00009063"/>
    </source>
</evidence>
<keyword evidence="5" id="KW-1133">Transmembrane helix</keyword>
<evidence type="ECO:0000313" key="10">
    <source>
        <dbReference type="EMBL" id="KAK7082192.1"/>
    </source>
</evidence>
<evidence type="ECO:0000256" key="7">
    <source>
        <dbReference type="ARBA" id="ARBA00023136"/>
    </source>
</evidence>
<evidence type="ECO:0000256" key="5">
    <source>
        <dbReference type="ARBA" id="ARBA00022989"/>
    </source>
</evidence>
<dbReference type="PANTHER" id="PTHR19957">
    <property type="entry name" value="SYNTAXIN"/>
    <property type="match status" value="1"/>
</dbReference>
<feature type="region of interest" description="Disordered" evidence="8">
    <location>
        <begin position="1"/>
        <end position="27"/>
    </location>
</feature>
<dbReference type="GO" id="GO:0031201">
    <property type="term" value="C:SNARE complex"/>
    <property type="evidence" value="ECO:0007669"/>
    <property type="project" value="TreeGrafter"/>
</dbReference>
<dbReference type="AlphaFoldDB" id="A0AAN9AEY1"/>
<comment type="subcellular location">
    <subcellularLocation>
        <location evidence="1">Membrane</location>
        <topology evidence="1">Single-pass type IV membrane protein</topology>
    </subcellularLocation>
</comment>
<keyword evidence="7" id="KW-0472">Membrane</keyword>